<dbReference type="Proteomes" id="UP000254280">
    <property type="component" value="Unassembled WGS sequence"/>
</dbReference>
<gene>
    <name evidence="1" type="ORF">NCTC10699_01815</name>
</gene>
<proteinExistence type="predicted"/>
<reference evidence="1 2" key="1">
    <citation type="submission" date="2018-06" db="EMBL/GenBank/DDBJ databases">
        <authorList>
            <consortium name="Pathogen Informatics"/>
            <person name="Doyle S."/>
        </authorList>
    </citation>
    <scope>NUCLEOTIDE SEQUENCE [LARGE SCALE GENOMIC DNA]</scope>
    <source>
        <strain evidence="1 2">NCTC10699</strain>
    </source>
</reference>
<sequence length="110" mass="12533">MEIIIGIIGILAILYFMGRKSQNAIERDLNILVKGAIADPHGFVNNFFPPLIFSLEQLREHDRMSACCLIRNVLFEALVLRGHLRDNLIKDIVATNLLDRAAIEIYRKIC</sequence>
<protein>
    <submittedName>
        <fullName evidence="1">Uncharacterized protein</fullName>
    </submittedName>
</protein>
<dbReference type="AlphaFoldDB" id="A0A379B6B3"/>
<keyword evidence="2" id="KW-1185">Reference proteome</keyword>
<organism evidence="1 2">
    <name type="scientific">[Pasteurella] mairii</name>
    <dbReference type="NCBI Taxonomy" id="757"/>
    <lineage>
        <taxon>Bacteria</taxon>
        <taxon>Pseudomonadati</taxon>
        <taxon>Pseudomonadota</taxon>
        <taxon>Gammaproteobacteria</taxon>
        <taxon>Pasteurellales</taxon>
        <taxon>Pasteurellaceae</taxon>
    </lineage>
</organism>
<evidence type="ECO:0000313" key="2">
    <source>
        <dbReference type="Proteomes" id="UP000254280"/>
    </source>
</evidence>
<evidence type="ECO:0000313" key="1">
    <source>
        <dbReference type="EMBL" id="SUB34163.1"/>
    </source>
</evidence>
<dbReference type="EMBL" id="UGSS01000002">
    <property type="protein sequence ID" value="SUB34163.1"/>
    <property type="molecule type" value="Genomic_DNA"/>
</dbReference>
<accession>A0A379B6B3</accession>
<name>A0A379B6B3_9PAST</name>